<dbReference type="NCBIfam" id="TIGR04178">
    <property type="entry name" value="exo_archaeo"/>
    <property type="match status" value="1"/>
</dbReference>
<gene>
    <name evidence="9" type="ORF">ABNF92_00040</name>
</gene>
<evidence type="ECO:0000256" key="7">
    <source>
        <dbReference type="ARBA" id="ARBA00023136"/>
    </source>
</evidence>
<protein>
    <submittedName>
        <fullName evidence="9">Exosortase/archaeosortase family protein</fullName>
    </submittedName>
</protein>
<name>A0AAU7MMT8_9GAMM</name>
<comment type="subcellular location">
    <subcellularLocation>
        <location evidence="1">Cell membrane</location>
        <topology evidence="1">Multi-pass membrane protein</topology>
    </subcellularLocation>
</comment>
<dbReference type="AlphaFoldDB" id="A0AAU7MMT8"/>
<proteinExistence type="predicted"/>
<dbReference type="RefSeq" id="WP_349343075.1">
    <property type="nucleotide sequence ID" value="NZ_CP157802.1"/>
</dbReference>
<dbReference type="Pfam" id="PF09721">
    <property type="entry name" value="Exosortase_EpsH"/>
    <property type="match status" value="1"/>
</dbReference>
<organism evidence="9">
    <name type="scientific">Marinobacter sp. MMG032</name>
    <dbReference type="NCBI Taxonomy" id="3158548"/>
    <lineage>
        <taxon>Bacteria</taxon>
        <taxon>Pseudomonadati</taxon>
        <taxon>Pseudomonadota</taxon>
        <taxon>Gammaproteobacteria</taxon>
        <taxon>Pseudomonadales</taxon>
        <taxon>Marinobacteraceae</taxon>
        <taxon>Marinobacter</taxon>
    </lineage>
</organism>
<dbReference type="InterPro" id="IPR019127">
    <property type="entry name" value="Exosortase"/>
</dbReference>
<keyword evidence="4 8" id="KW-0812">Transmembrane</keyword>
<keyword evidence="3" id="KW-0645">Protease</keyword>
<dbReference type="EMBL" id="CP157802">
    <property type="protein sequence ID" value="XBQ19591.1"/>
    <property type="molecule type" value="Genomic_DNA"/>
</dbReference>
<evidence type="ECO:0000256" key="6">
    <source>
        <dbReference type="ARBA" id="ARBA00022989"/>
    </source>
</evidence>
<sequence length="478" mass="52762">MMLRKTFDNLPYSLPFLVVSAVAVVLFFPTWFRLATVWLEFEQVLAHGLATAVIFLGLLVIHPPRPASSTSGVIQKPYLLLGGIALIGVTLVWLLLELVRIDTLAYLVLPAGVMAVAWTLLGFHRALSFLPYVALLSLSLPFWADLVPPLVSLASAVVGSWVRLFGMTALIEGNSITLPYGRLLIADGCSGIRYFAISILLAMMTSILNDYRWKGWLITVVVAMLIGLVANWVRITILVFVAYETNMQSDLLTDHETMGWIVFGAFILPALYFSPVRKRSKANQQPTAIRLNIAKAGIPALIIAMLLGPVALTLAQTSAGQQPAWTLELDGFQARGESNDLPLPISLPSYLDQKILKAGNTSVSLAQSQKTTADDKLVPYLPTMFDNSTWQIEERVAPGVSLYLNILTRDRVLMAQWYQVGSRSSLNYRKAKLLQIPATLSGENRFALVTIQVPCSDRDCSDELSRLERIKTMVETQL</sequence>
<evidence type="ECO:0000313" key="9">
    <source>
        <dbReference type="EMBL" id="XBQ19591.1"/>
    </source>
</evidence>
<dbReference type="GO" id="GO:0008233">
    <property type="term" value="F:peptidase activity"/>
    <property type="evidence" value="ECO:0007669"/>
    <property type="project" value="UniProtKB-KW"/>
</dbReference>
<evidence type="ECO:0000256" key="3">
    <source>
        <dbReference type="ARBA" id="ARBA00022670"/>
    </source>
</evidence>
<dbReference type="KEGG" id="mamm:ABNF92_00040"/>
<evidence type="ECO:0000256" key="1">
    <source>
        <dbReference type="ARBA" id="ARBA00004651"/>
    </source>
</evidence>
<reference evidence="9" key="1">
    <citation type="submission" date="2024-05" db="EMBL/GenBank/DDBJ databases">
        <title>Draft Genome Sequences of Flagellimonas sp. MMG031 and Marinobacter sp. MMG032 Isolated from the dinoflagellate Symbiodinium pilosum.</title>
        <authorList>
            <person name="Shikuma N.J."/>
            <person name="Farrell M.V."/>
        </authorList>
    </citation>
    <scope>NUCLEOTIDE SEQUENCE</scope>
    <source>
        <strain evidence="9">MMG032</strain>
    </source>
</reference>
<evidence type="ECO:0000256" key="8">
    <source>
        <dbReference type="SAM" id="Phobius"/>
    </source>
</evidence>
<feature type="transmembrane region" description="Helical" evidence="8">
    <location>
        <begin position="12"/>
        <end position="32"/>
    </location>
</feature>
<keyword evidence="2" id="KW-1003">Cell membrane</keyword>
<evidence type="ECO:0000256" key="4">
    <source>
        <dbReference type="ARBA" id="ARBA00022692"/>
    </source>
</evidence>
<feature type="transmembrane region" description="Helical" evidence="8">
    <location>
        <begin position="44"/>
        <end position="62"/>
    </location>
</feature>
<keyword evidence="5" id="KW-0378">Hydrolase</keyword>
<keyword evidence="6 8" id="KW-1133">Transmembrane helix</keyword>
<evidence type="ECO:0000256" key="2">
    <source>
        <dbReference type="ARBA" id="ARBA00022475"/>
    </source>
</evidence>
<feature type="transmembrane region" description="Helical" evidence="8">
    <location>
        <begin position="77"/>
        <end position="96"/>
    </location>
</feature>
<evidence type="ECO:0000256" key="5">
    <source>
        <dbReference type="ARBA" id="ARBA00022801"/>
    </source>
</evidence>
<feature type="transmembrane region" description="Helical" evidence="8">
    <location>
        <begin position="216"/>
        <end position="243"/>
    </location>
</feature>
<dbReference type="GO" id="GO:0005886">
    <property type="term" value="C:plasma membrane"/>
    <property type="evidence" value="ECO:0007669"/>
    <property type="project" value="UniProtKB-SubCell"/>
</dbReference>
<dbReference type="GO" id="GO:0006508">
    <property type="term" value="P:proteolysis"/>
    <property type="evidence" value="ECO:0007669"/>
    <property type="project" value="UniProtKB-KW"/>
</dbReference>
<feature type="transmembrane region" description="Helical" evidence="8">
    <location>
        <begin position="150"/>
        <end position="171"/>
    </location>
</feature>
<dbReference type="InterPro" id="IPR026392">
    <property type="entry name" value="Exo/Archaeosortase_dom"/>
</dbReference>
<feature type="transmembrane region" description="Helical" evidence="8">
    <location>
        <begin position="296"/>
        <end position="315"/>
    </location>
</feature>
<keyword evidence="7 8" id="KW-0472">Membrane</keyword>
<feature type="transmembrane region" description="Helical" evidence="8">
    <location>
        <begin position="126"/>
        <end position="143"/>
    </location>
</feature>
<feature type="transmembrane region" description="Helical" evidence="8">
    <location>
        <begin position="103"/>
        <end position="120"/>
    </location>
</feature>
<feature type="transmembrane region" description="Helical" evidence="8">
    <location>
        <begin position="258"/>
        <end position="275"/>
    </location>
</feature>
<feature type="transmembrane region" description="Helical" evidence="8">
    <location>
        <begin position="191"/>
        <end position="209"/>
    </location>
</feature>
<accession>A0AAU7MMT8</accession>